<dbReference type="EMBL" id="JBBKAR010000033">
    <property type="protein sequence ID" value="MEJ8304373.1"/>
    <property type="molecule type" value="Genomic_DNA"/>
</dbReference>
<proteinExistence type="predicted"/>
<organism evidence="1 2">
    <name type="scientific">Saccharibacillus sacchari</name>
    <dbReference type="NCBI Taxonomy" id="456493"/>
    <lineage>
        <taxon>Bacteria</taxon>
        <taxon>Bacillati</taxon>
        <taxon>Bacillota</taxon>
        <taxon>Bacilli</taxon>
        <taxon>Bacillales</taxon>
        <taxon>Paenibacillaceae</taxon>
        <taxon>Saccharibacillus</taxon>
    </lineage>
</organism>
<reference evidence="1" key="1">
    <citation type="submission" date="2024-03" db="EMBL/GenBank/DDBJ databases">
        <title>Whole genome sequecning of epiphytes from Marcgravia umbellata leaves.</title>
        <authorList>
            <person name="Kumar G."/>
            <person name="Savka M.A."/>
        </authorList>
    </citation>
    <scope>NUCLEOTIDE SEQUENCE</scope>
    <source>
        <strain evidence="1">RIT_BL5</strain>
    </source>
</reference>
<accession>A0ACC6PBS1</accession>
<evidence type="ECO:0000313" key="1">
    <source>
        <dbReference type="EMBL" id="MEJ8304373.1"/>
    </source>
</evidence>
<dbReference type="Proteomes" id="UP001380953">
    <property type="component" value="Unassembled WGS sequence"/>
</dbReference>
<comment type="caution">
    <text evidence="1">The sequence shown here is derived from an EMBL/GenBank/DDBJ whole genome shotgun (WGS) entry which is preliminary data.</text>
</comment>
<sequence length="428" mass="46417">MSTIRTNKSSQTGRSGVKTKARPTKAPPDFQLLILTLILTGFGLLMVFSASSSFTLLGKKFEYDPLYFALPQLQYAVLGIFVMLVTMMIPYKRYKKLFVPMFFVTFAMLIVVLFMSPVNGAHSWIKVGSLFSFQPTELAKITTILYLAALISKKGERFRDLKSGFMPVMVIVSVVAGLVMLQPDFGSCMILVLACLLVIYAGGASMKHILGSMMIVAIMLSLFLGAKTLLTPKSADEASASSSYRVDRIQAYLNPFSDPKGSTQNLLNSLIAIGEGGATGAGYGQSIQKLSYLSNPHNDFIFAIIGEEFGFLGTAAFLLLYLYFLWRGLLVSLRCPDIFGTLTGVGIVGLIGIQAFINIGGVTNTIPLTGVTLPFISAGGTSLLITLFSMGILLSISRDSKKASPSIKQESTETVSVPERRPALYRSR</sequence>
<keyword evidence="2" id="KW-1185">Reference proteome</keyword>
<name>A0ACC6PBS1_9BACL</name>
<gene>
    <name evidence="1" type="primary">ftsW</name>
    <name evidence="1" type="ORF">WKI47_10765</name>
</gene>
<protein>
    <submittedName>
        <fullName evidence="1">Lipid II flippase FtsW</fullName>
    </submittedName>
</protein>
<evidence type="ECO:0000313" key="2">
    <source>
        <dbReference type="Proteomes" id="UP001380953"/>
    </source>
</evidence>